<organism evidence="1 2">
    <name type="scientific">Nonomuraea rubra</name>
    <dbReference type="NCBI Taxonomy" id="46180"/>
    <lineage>
        <taxon>Bacteria</taxon>
        <taxon>Bacillati</taxon>
        <taxon>Actinomycetota</taxon>
        <taxon>Actinomycetes</taxon>
        <taxon>Streptosporangiales</taxon>
        <taxon>Streptosporangiaceae</taxon>
        <taxon>Nonomuraea</taxon>
    </lineage>
</organism>
<dbReference type="RefSeq" id="WP_185100601.1">
    <property type="nucleotide sequence ID" value="NZ_BAAAXY010000250.1"/>
</dbReference>
<comment type="caution">
    <text evidence="1">The sequence shown here is derived from an EMBL/GenBank/DDBJ whole genome shotgun (WGS) entry which is preliminary data.</text>
</comment>
<gene>
    <name evidence="1" type="ORF">HD593_000602</name>
</gene>
<dbReference type="AlphaFoldDB" id="A0A7X0TVT1"/>
<evidence type="ECO:0000313" key="1">
    <source>
        <dbReference type="EMBL" id="MBB6545807.1"/>
    </source>
</evidence>
<dbReference type="EMBL" id="JACHMI010000001">
    <property type="protein sequence ID" value="MBB6545807.1"/>
    <property type="molecule type" value="Genomic_DNA"/>
</dbReference>
<protein>
    <submittedName>
        <fullName evidence="1">Uncharacterized protein</fullName>
    </submittedName>
</protein>
<reference evidence="1 2" key="1">
    <citation type="submission" date="2020-08" db="EMBL/GenBank/DDBJ databases">
        <title>Sequencing the genomes of 1000 actinobacteria strains.</title>
        <authorList>
            <person name="Klenk H.-P."/>
        </authorList>
    </citation>
    <scope>NUCLEOTIDE SEQUENCE [LARGE SCALE GENOMIC DNA]</scope>
    <source>
        <strain evidence="1 2">DSM 43768</strain>
    </source>
</reference>
<proteinExistence type="predicted"/>
<evidence type="ECO:0000313" key="2">
    <source>
        <dbReference type="Proteomes" id="UP000565579"/>
    </source>
</evidence>
<keyword evidence="2" id="KW-1185">Reference proteome</keyword>
<dbReference type="Proteomes" id="UP000565579">
    <property type="component" value="Unassembled WGS sequence"/>
</dbReference>
<name>A0A7X0TVT1_9ACTN</name>
<accession>A0A7X0TVT1</accession>
<sequence length="197" mass="22336">MTSDLANARDRLVPLHRLHQVATLLNMPHLGETATQADTPQINQHAALYADIADWARLSAHAARQLRDPDQGENAGPFVYLIEYTDQHTKGWRKAPGEHTDGCTLAERAETVAQTVLTRYLTHLADHRDDYELWLVDSLTLRANVWHMVTADAHPRGRRSSWPSSACTFQEAQIFPHAIEIRTPAQIQRFMDHHISP</sequence>